<accession>A0A4R1FV49</accession>
<dbReference type="EMBL" id="SMFR01000002">
    <property type="protein sequence ID" value="TCJ96398.1"/>
    <property type="molecule type" value="Genomic_DNA"/>
</dbReference>
<dbReference type="InterPro" id="IPR029032">
    <property type="entry name" value="AhpD-like"/>
</dbReference>
<dbReference type="STRING" id="1210063.GCA_001612665_00089"/>
<keyword evidence="2" id="KW-0560">Oxidoreductase</keyword>
<dbReference type="GO" id="GO:0051920">
    <property type="term" value="F:peroxiredoxin activity"/>
    <property type="evidence" value="ECO:0007669"/>
    <property type="project" value="InterPro"/>
</dbReference>
<dbReference type="Proteomes" id="UP000294856">
    <property type="component" value="Unassembled WGS sequence"/>
</dbReference>
<comment type="caution">
    <text evidence="2">The sequence shown here is derived from an EMBL/GenBank/DDBJ whole genome shotgun (WGS) entry which is preliminary data.</text>
</comment>
<name>A0A4R1FV49_9NOCA</name>
<keyword evidence="2" id="KW-0575">Peroxidase</keyword>
<dbReference type="InterPro" id="IPR003779">
    <property type="entry name" value="CMD-like"/>
</dbReference>
<dbReference type="Pfam" id="PF02627">
    <property type="entry name" value="CMD"/>
    <property type="match status" value="1"/>
</dbReference>
<dbReference type="Gene3D" id="1.20.1290.10">
    <property type="entry name" value="AhpD-like"/>
    <property type="match status" value="1"/>
</dbReference>
<dbReference type="PANTHER" id="PTHR34846:SF11">
    <property type="entry name" value="4-CARBOXYMUCONOLACTONE DECARBOXYLASE FAMILY PROTEIN (AFU_ORTHOLOGUE AFUA_6G11590)"/>
    <property type="match status" value="1"/>
</dbReference>
<evidence type="ECO:0000259" key="1">
    <source>
        <dbReference type="Pfam" id="PF02627"/>
    </source>
</evidence>
<sequence length="169" mass="18528">MPMIDFPDPATLPPALREALSTHTANIYRMVAHSHGMGLSFLTMADAMLQTNSVPFPLRELAILRVGHVYEAPYELHHHERFARAVGLSEDAIAAAATGCGEGLRSEEAAVLRWTDTILSEHTLGEVARAEALELFSVTELADFVLTVGFYQLVCNFLNTFEVTTEGEP</sequence>
<reference evidence="2 3" key="1">
    <citation type="submission" date="2019-03" db="EMBL/GenBank/DDBJ databases">
        <title>Genomic Encyclopedia of Type Strains, Phase IV (KMG-IV): sequencing the most valuable type-strain genomes for metagenomic binning, comparative biology and taxonomic classification.</title>
        <authorList>
            <person name="Goeker M."/>
        </authorList>
    </citation>
    <scope>NUCLEOTIDE SEQUENCE [LARGE SCALE GENOMIC DNA]</scope>
    <source>
        <strain evidence="2 3">DSM 44684</strain>
    </source>
</reference>
<dbReference type="RefSeq" id="WP_207905587.1">
    <property type="nucleotide sequence ID" value="NZ_SMFR01000002.1"/>
</dbReference>
<gene>
    <name evidence="2" type="ORF">DFR71_2427</name>
</gene>
<proteinExistence type="predicted"/>
<evidence type="ECO:0000313" key="2">
    <source>
        <dbReference type="EMBL" id="TCJ96398.1"/>
    </source>
</evidence>
<dbReference type="SUPFAM" id="SSF69118">
    <property type="entry name" value="AhpD-like"/>
    <property type="match status" value="1"/>
</dbReference>
<keyword evidence="3" id="KW-1185">Reference proteome</keyword>
<evidence type="ECO:0000313" key="3">
    <source>
        <dbReference type="Proteomes" id="UP000294856"/>
    </source>
</evidence>
<feature type="domain" description="Carboxymuconolactone decarboxylase-like" evidence="1">
    <location>
        <begin position="41"/>
        <end position="101"/>
    </location>
</feature>
<organism evidence="2 3">
    <name type="scientific">Nocardia alba</name>
    <dbReference type="NCBI Taxonomy" id="225051"/>
    <lineage>
        <taxon>Bacteria</taxon>
        <taxon>Bacillati</taxon>
        <taxon>Actinomycetota</taxon>
        <taxon>Actinomycetes</taxon>
        <taxon>Mycobacteriales</taxon>
        <taxon>Nocardiaceae</taxon>
        <taxon>Nocardia</taxon>
    </lineage>
</organism>
<dbReference type="PANTHER" id="PTHR34846">
    <property type="entry name" value="4-CARBOXYMUCONOLACTONE DECARBOXYLASE FAMILY PROTEIN (AFU_ORTHOLOGUE AFUA_6G11590)"/>
    <property type="match status" value="1"/>
</dbReference>
<protein>
    <submittedName>
        <fullName evidence="2">Alkylhydroperoxidase family enzyme</fullName>
    </submittedName>
</protein>
<dbReference type="AlphaFoldDB" id="A0A4R1FV49"/>